<sequence length="99" mass="11341">MIRSSRSPRMPFQTIDKILSPDIYERLSPYARKVYSGVWNSANWRGTNPIWLKDDEVAERAKVPMSAMNTIQSDLVKAGLLHIVPGSFDTQYEILDIDQ</sequence>
<dbReference type="RefSeq" id="WP_348266420.1">
    <property type="nucleotide sequence ID" value="NZ_CP121194.1"/>
</dbReference>
<proteinExistence type="predicted"/>
<dbReference type="KEGG" id="epl:P4G45_10440"/>
<evidence type="ECO:0000313" key="1">
    <source>
        <dbReference type="EMBL" id="XBH08910.1"/>
    </source>
</evidence>
<organism evidence="1">
    <name type="scientific">Edaphobacter paludis</name>
    <dbReference type="NCBI Taxonomy" id="3035702"/>
    <lineage>
        <taxon>Bacteria</taxon>
        <taxon>Pseudomonadati</taxon>
        <taxon>Acidobacteriota</taxon>
        <taxon>Terriglobia</taxon>
        <taxon>Terriglobales</taxon>
        <taxon>Acidobacteriaceae</taxon>
        <taxon>Edaphobacter</taxon>
    </lineage>
</organism>
<gene>
    <name evidence="1" type="ORF">P4G45_10440</name>
</gene>
<name>A0AAU7CUZ8_9BACT</name>
<dbReference type="AlphaFoldDB" id="A0AAU7CUZ8"/>
<dbReference type="EMBL" id="CP121194">
    <property type="protein sequence ID" value="XBH08910.1"/>
    <property type="molecule type" value="Genomic_DNA"/>
</dbReference>
<reference evidence="1" key="1">
    <citation type="submission" date="2023-03" db="EMBL/GenBank/DDBJ databases">
        <title>Edaphobacter sp.</title>
        <authorList>
            <person name="Huber K.J."/>
            <person name="Papendorf J."/>
            <person name="Pilke C."/>
            <person name="Bunk B."/>
            <person name="Sproeer C."/>
            <person name="Pester M."/>
        </authorList>
    </citation>
    <scope>NUCLEOTIDE SEQUENCE</scope>
    <source>
        <strain evidence="1">DSM 109919</strain>
    </source>
</reference>
<accession>A0AAU7CUZ8</accession>
<protein>
    <submittedName>
        <fullName evidence="1">Uncharacterized protein</fullName>
    </submittedName>
</protein>